<evidence type="ECO:0000313" key="2">
    <source>
        <dbReference type="EMBL" id="CDI04452.1"/>
    </source>
</evidence>
<evidence type="ECO:0000256" key="1">
    <source>
        <dbReference type="SAM" id="SignalP"/>
    </source>
</evidence>
<sequence length="160" mass="17243">MTSINLKRRQLLAGSLLLVLPRAWAASDPPATPVSPLVEVWKSPACGCCKDWVAHIEQNGFMVRVNEGNSAAARHRFGIADQYGSCHTAAVEGYAIEGHVPAREIRCLLAERPDAIGLAVPKMPIGSPGMDGPEYGGDKDPYDVLLLTKNGGSRVFQSYR</sequence>
<feature type="signal peptide" evidence="1">
    <location>
        <begin position="1"/>
        <end position="25"/>
    </location>
</feature>
<name>W6M9V6_9GAMM</name>
<accession>W6M9V6</accession>
<gene>
    <name evidence="2" type="ORF">BN873_980053</name>
</gene>
<comment type="caution">
    <text evidence="2">The sequence shown here is derived from an EMBL/GenBank/DDBJ whole genome shotgun (WGS) entry which is preliminary data.</text>
</comment>
<dbReference type="AlphaFoldDB" id="W6M9V6"/>
<feature type="chain" id="PRO_5004880065" description="Metal-binding protein" evidence="1">
    <location>
        <begin position="26"/>
        <end position="160"/>
    </location>
</feature>
<dbReference type="Pfam" id="PF04214">
    <property type="entry name" value="DUF411"/>
    <property type="match status" value="1"/>
</dbReference>
<dbReference type="InterPro" id="IPR007332">
    <property type="entry name" value="DUF411"/>
</dbReference>
<dbReference type="STRING" id="1400863.BN873_980053"/>
<evidence type="ECO:0008006" key="4">
    <source>
        <dbReference type="Google" id="ProtNLM"/>
    </source>
</evidence>
<dbReference type="EMBL" id="CBTJ020000111">
    <property type="protein sequence ID" value="CDI04452.1"/>
    <property type="molecule type" value="Genomic_DNA"/>
</dbReference>
<reference evidence="2" key="1">
    <citation type="submission" date="2013-07" db="EMBL/GenBank/DDBJ databases">
        <authorList>
            <person name="McIlroy S."/>
        </authorList>
    </citation>
    <scope>NUCLEOTIDE SEQUENCE [LARGE SCALE GENOMIC DNA]</scope>
    <source>
        <strain evidence="2">Run_A_D11</strain>
    </source>
</reference>
<reference evidence="2" key="2">
    <citation type="submission" date="2014-03" db="EMBL/GenBank/DDBJ databases">
        <title>Candidatus Competibacter-lineage genomes retrieved from metagenomes reveal functional metabolic diversity.</title>
        <authorList>
            <person name="McIlroy S.J."/>
            <person name="Albertsen M."/>
            <person name="Andresen E.K."/>
            <person name="Saunders A.M."/>
            <person name="Kristiansen R."/>
            <person name="Stokholm-Bjerregaard M."/>
            <person name="Nielsen K.L."/>
            <person name="Nielsen P.H."/>
        </authorList>
    </citation>
    <scope>NUCLEOTIDE SEQUENCE</scope>
    <source>
        <strain evidence="2">Run_A_D11</strain>
    </source>
</reference>
<keyword evidence="3" id="KW-1185">Reference proteome</keyword>
<dbReference type="Proteomes" id="UP000035760">
    <property type="component" value="Unassembled WGS sequence"/>
</dbReference>
<evidence type="ECO:0000313" key="3">
    <source>
        <dbReference type="Proteomes" id="UP000035760"/>
    </source>
</evidence>
<keyword evidence="1" id="KW-0732">Signal</keyword>
<dbReference type="OrthoDB" id="14727at2"/>
<proteinExistence type="predicted"/>
<protein>
    <recommendedName>
        <fullName evidence="4">Metal-binding protein</fullName>
    </recommendedName>
</protein>
<organism evidence="2 3">
    <name type="scientific">Candidatus Competibacter denitrificans Run_A_D11</name>
    <dbReference type="NCBI Taxonomy" id="1400863"/>
    <lineage>
        <taxon>Bacteria</taxon>
        <taxon>Pseudomonadati</taxon>
        <taxon>Pseudomonadota</taxon>
        <taxon>Gammaproteobacteria</taxon>
        <taxon>Candidatus Competibacteraceae</taxon>
        <taxon>Candidatus Competibacter</taxon>
    </lineage>
</organism>